<name>A0A1J4V611_9BACT</name>
<gene>
    <name evidence="1" type="ORF">AUJ44_02055</name>
</gene>
<sequence>MAKFILCRFRAEEFICFAYDFLTLWLLDSLILCIRLAGARLAPYFFIMTISSNKSKVFVATYTNEGLKFQLVLGPLKFEPSKRGRKPVLPVATI</sequence>
<reference evidence="1 2" key="1">
    <citation type="journal article" date="2016" name="Environ. Microbiol.">
        <title>Genomic resolution of a cold subsurface aquifer community provides metabolic insights for novel microbes adapted to high CO concentrations.</title>
        <authorList>
            <person name="Probst A.J."/>
            <person name="Castelle C.J."/>
            <person name="Singh A."/>
            <person name="Brown C.T."/>
            <person name="Anantharaman K."/>
            <person name="Sharon I."/>
            <person name="Hug L.A."/>
            <person name="Burstein D."/>
            <person name="Emerson J.B."/>
            <person name="Thomas B.C."/>
            <person name="Banfield J.F."/>
        </authorList>
    </citation>
    <scope>NUCLEOTIDE SEQUENCE [LARGE SCALE GENOMIC DNA]</scope>
    <source>
        <strain evidence="1">CG1_02_47_685</strain>
    </source>
</reference>
<organism evidence="1 2">
    <name type="scientific">Candidatus Nomurabacteria bacterium CG1_02_47_685</name>
    <dbReference type="NCBI Taxonomy" id="1805282"/>
    <lineage>
        <taxon>Bacteria</taxon>
        <taxon>Candidatus Nomuraibacteriota</taxon>
    </lineage>
</organism>
<accession>A0A1J4V611</accession>
<comment type="caution">
    <text evidence="1">The sequence shown here is derived from an EMBL/GenBank/DDBJ whole genome shotgun (WGS) entry which is preliminary data.</text>
</comment>
<dbReference type="STRING" id="1805282.AUJ44_02055"/>
<dbReference type="EMBL" id="MNVO01000032">
    <property type="protein sequence ID" value="OIO32596.1"/>
    <property type="molecule type" value="Genomic_DNA"/>
</dbReference>
<proteinExistence type="predicted"/>
<dbReference type="Proteomes" id="UP000183206">
    <property type="component" value="Unassembled WGS sequence"/>
</dbReference>
<protein>
    <submittedName>
        <fullName evidence="1">Uncharacterized protein</fullName>
    </submittedName>
</protein>
<dbReference type="AlphaFoldDB" id="A0A1J4V611"/>
<evidence type="ECO:0000313" key="1">
    <source>
        <dbReference type="EMBL" id="OIO32596.1"/>
    </source>
</evidence>
<evidence type="ECO:0000313" key="2">
    <source>
        <dbReference type="Proteomes" id="UP000183206"/>
    </source>
</evidence>